<keyword evidence="3" id="KW-1185">Reference proteome</keyword>
<reference evidence="2 3" key="1">
    <citation type="journal article" date="2018" name="New Phytol.">
        <title>Phylogenomics of Endogonaceae and evolution of mycorrhizas within Mucoromycota.</title>
        <authorList>
            <person name="Chang Y."/>
            <person name="Desiro A."/>
            <person name="Na H."/>
            <person name="Sandor L."/>
            <person name="Lipzen A."/>
            <person name="Clum A."/>
            <person name="Barry K."/>
            <person name="Grigoriev I.V."/>
            <person name="Martin F.M."/>
            <person name="Stajich J.E."/>
            <person name="Smith M.E."/>
            <person name="Bonito G."/>
            <person name="Spatafora J.W."/>
        </authorList>
    </citation>
    <scope>NUCLEOTIDE SEQUENCE [LARGE SCALE GENOMIC DNA]</scope>
    <source>
        <strain evidence="2 3">AD002</strain>
    </source>
</reference>
<accession>A0A433QST8</accession>
<sequence>MHCRGDQLVEKRSFQSDRQRRLLVRLRAPPAPVHHPQKVGLDPRHPRRREVGAPGKPLMRHRVPRDRRLVRLVDHHRGRVVVREDVSPFRRPEGNLREVGSRGEGLRRGLGGLGGLGGIHFFVCKADHPVIAKGIGKSLGSVYYERSWNKGSHASRIRIDNLSLLPSYNTHPAPIIATMSSKHIDTSILNKVPNLVSEDPSIVTPTNSRYSDPPWESLSRLADEATATTTTATVPAEQTKATTTNEAVSNPASGSG</sequence>
<proteinExistence type="predicted"/>
<dbReference type="AlphaFoldDB" id="A0A433QST8"/>
<name>A0A433QST8_9FUNG</name>
<evidence type="ECO:0000256" key="1">
    <source>
        <dbReference type="SAM" id="MobiDB-lite"/>
    </source>
</evidence>
<evidence type="ECO:0000313" key="2">
    <source>
        <dbReference type="EMBL" id="RUS32850.1"/>
    </source>
</evidence>
<comment type="caution">
    <text evidence="2">The sequence shown here is derived from an EMBL/GenBank/DDBJ whole genome shotgun (WGS) entry which is preliminary data.</text>
</comment>
<evidence type="ECO:0000313" key="3">
    <source>
        <dbReference type="Proteomes" id="UP000274822"/>
    </source>
</evidence>
<dbReference type="EMBL" id="RBNJ01001720">
    <property type="protein sequence ID" value="RUS32850.1"/>
    <property type="molecule type" value="Genomic_DNA"/>
</dbReference>
<gene>
    <name evidence="2" type="ORF">BC938DRAFT_474078</name>
</gene>
<feature type="region of interest" description="Disordered" evidence="1">
    <location>
        <begin position="25"/>
        <end position="60"/>
    </location>
</feature>
<protein>
    <submittedName>
        <fullName evidence="2">Uncharacterized protein</fullName>
    </submittedName>
</protein>
<feature type="compositionally biased region" description="Polar residues" evidence="1">
    <location>
        <begin position="239"/>
        <end position="256"/>
    </location>
</feature>
<organism evidence="2 3">
    <name type="scientific">Jimgerdemannia flammicorona</name>
    <dbReference type="NCBI Taxonomy" id="994334"/>
    <lineage>
        <taxon>Eukaryota</taxon>
        <taxon>Fungi</taxon>
        <taxon>Fungi incertae sedis</taxon>
        <taxon>Mucoromycota</taxon>
        <taxon>Mucoromycotina</taxon>
        <taxon>Endogonomycetes</taxon>
        <taxon>Endogonales</taxon>
        <taxon>Endogonaceae</taxon>
        <taxon>Jimgerdemannia</taxon>
    </lineage>
</organism>
<feature type="region of interest" description="Disordered" evidence="1">
    <location>
        <begin position="221"/>
        <end position="256"/>
    </location>
</feature>
<dbReference type="Proteomes" id="UP000274822">
    <property type="component" value="Unassembled WGS sequence"/>
</dbReference>